<evidence type="ECO:0000313" key="1">
    <source>
        <dbReference type="EMBL" id="CAG9762687.1"/>
    </source>
</evidence>
<reference evidence="1" key="1">
    <citation type="submission" date="2022-01" db="EMBL/GenBank/DDBJ databases">
        <authorList>
            <person name="King R."/>
        </authorList>
    </citation>
    <scope>NUCLEOTIDE SEQUENCE</scope>
</reference>
<sequence length="178" mass="21205">MRKVFRLINRLSSKLITYKFICYLTLWRYVLDKIDKVSIALQQKDITLSTASILLKSLKEDLLKFRLTEFENIYEKAKEICDKMNISPEFIAKRKIKIKKLFSYEAEDEGNRFSEKEKFKTSFLEVLDSIYNQIETRFENLQVINEDFNFLTGHSITNKSDDDLKKNILKILMAMNYI</sequence>
<dbReference type="OrthoDB" id="6735939at2759"/>
<protein>
    <submittedName>
        <fullName evidence="1">Uncharacterized protein</fullName>
    </submittedName>
</protein>
<organism evidence="1 2">
    <name type="scientific">Ceutorhynchus assimilis</name>
    <name type="common">cabbage seed weevil</name>
    <dbReference type="NCBI Taxonomy" id="467358"/>
    <lineage>
        <taxon>Eukaryota</taxon>
        <taxon>Metazoa</taxon>
        <taxon>Ecdysozoa</taxon>
        <taxon>Arthropoda</taxon>
        <taxon>Hexapoda</taxon>
        <taxon>Insecta</taxon>
        <taxon>Pterygota</taxon>
        <taxon>Neoptera</taxon>
        <taxon>Endopterygota</taxon>
        <taxon>Coleoptera</taxon>
        <taxon>Polyphaga</taxon>
        <taxon>Cucujiformia</taxon>
        <taxon>Curculionidae</taxon>
        <taxon>Ceutorhynchinae</taxon>
        <taxon>Ceutorhynchus</taxon>
    </lineage>
</organism>
<dbReference type="AlphaFoldDB" id="A0A9N9MHB5"/>
<keyword evidence="2" id="KW-1185">Reference proteome</keyword>
<dbReference type="Proteomes" id="UP001152799">
    <property type="component" value="Chromosome 12"/>
</dbReference>
<dbReference type="EMBL" id="OU892288">
    <property type="protein sequence ID" value="CAG9762687.1"/>
    <property type="molecule type" value="Genomic_DNA"/>
</dbReference>
<proteinExistence type="predicted"/>
<accession>A0A9N9MHB5</accession>
<name>A0A9N9MHB5_9CUCU</name>
<evidence type="ECO:0000313" key="2">
    <source>
        <dbReference type="Proteomes" id="UP001152799"/>
    </source>
</evidence>
<gene>
    <name evidence="1" type="ORF">CEUTPL_LOCUS3362</name>
</gene>